<keyword evidence="15" id="KW-1185">Reference proteome</keyword>
<dbReference type="EMBL" id="MCFG01000214">
    <property type="protein sequence ID" value="ORX78329.1"/>
    <property type="molecule type" value="Genomic_DNA"/>
</dbReference>
<name>A0A1Y1WXM8_9FUNG</name>
<feature type="active site" description="Nucleophile" evidence="10">
    <location>
        <position position="130"/>
    </location>
</feature>
<evidence type="ECO:0000256" key="3">
    <source>
        <dbReference type="ARBA" id="ARBA00012590"/>
    </source>
</evidence>
<dbReference type="GO" id="GO:0045493">
    <property type="term" value="P:xylan catabolic process"/>
    <property type="evidence" value="ECO:0007669"/>
    <property type="project" value="UniProtKB-UniRule"/>
</dbReference>
<dbReference type="SMR" id="A0A1Y1WXM8"/>
<accession>A0A1Y1WXM8</accession>
<reference evidence="14 15" key="2">
    <citation type="submission" date="2016-08" db="EMBL/GenBank/DDBJ databases">
        <title>Pervasive Adenine N6-methylation of Active Genes in Fungi.</title>
        <authorList>
            <consortium name="DOE Joint Genome Institute"/>
            <person name="Mondo S.J."/>
            <person name="Dannebaum R.O."/>
            <person name="Kuo R.C."/>
            <person name="Labutti K."/>
            <person name="Haridas S."/>
            <person name="Kuo A."/>
            <person name="Salamov A."/>
            <person name="Ahrendt S.R."/>
            <person name="Lipzen A."/>
            <person name="Sullivan W."/>
            <person name="Andreopoulos W.B."/>
            <person name="Clum A."/>
            <person name="Lindquist E."/>
            <person name="Daum C."/>
            <person name="Ramamoorthy G.K."/>
            <person name="Gryganskyi A."/>
            <person name="Culley D."/>
            <person name="Magnuson J.K."/>
            <person name="James T.Y."/>
            <person name="O'Malley M.A."/>
            <person name="Stajich J.E."/>
            <person name="Spatafora J.W."/>
            <person name="Visel A."/>
            <person name="Grigoriev I.V."/>
        </authorList>
    </citation>
    <scope>NUCLEOTIDE SEQUENCE [LARGE SCALE GENOMIC DNA]</scope>
    <source>
        <strain evidence="14 15">S4</strain>
    </source>
</reference>
<dbReference type="PRINTS" id="PR00911">
    <property type="entry name" value="GLHYDRLASE11"/>
</dbReference>
<evidence type="ECO:0000256" key="11">
    <source>
        <dbReference type="RuleBase" id="RU362015"/>
    </source>
</evidence>
<keyword evidence="7 10" id="KW-0119">Carbohydrate metabolism</keyword>
<evidence type="ECO:0000256" key="9">
    <source>
        <dbReference type="ARBA" id="ARBA00023326"/>
    </source>
</evidence>
<evidence type="ECO:0000256" key="5">
    <source>
        <dbReference type="ARBA" id="ARBA00022729"/>
    </source>
</evidence>
<feature type="active site" description="Proton donor" evidence="10">
    <location>
        <position position="213"/>
    </location>
</feature>
<dbReference type="Gene3D" id="2.60.120.180">
    <property type="match status" value="1"/>
</dbReference>
<keyword evidence="8 10" id="KW-0326">Glycosidase</keyword>
<keyword evidence="4 10" id="KW-0858">Xylan degradation</keyword>
<dbReference type="InterPro" id="IPR013319">
    <property type="entry name" value="GH11/12"/>
</dbReference>
<sequence length="271" mass="30012">MRILPVLLSLASVSLAESFCNNAVEHSGDSILVEENLKSTIGPVDYELWANGGNNNATFYTDGSFSCGFKNTTDYLCRSGISFSQAILPSEVGHIKAEFKVNKVRAENVQYSYIGVYGWTLDSGLYGVYEYYIVDDVVVPIPSDFANEKIGDFMIDGAEYTVYKNTKGALVQYFSVRKETRSCGTIDVTAHFEQWEKIGFPMAKISEVKVLGEIGNDVGGVNGQFDFPYAKVYIDGKVAQSEQYTPTTPVEPVEKPKKTVTKIVKCRVKKD</sequence>
<dbReference type="PROSITE" id="PS51761">
    <property type="entry name" value="GH11_3"/>
    <property type="match status" value="1"/>
</dbReference>
<dbReference type="Pfam" id="PF00457">
    <property type="entry name" value="Glyco_hydro_11"/>
    <property type="match status" value="1"/>
</dbReference>
<dbReference type="InterPro" id="IPR001137">
    <property type="entry name" value="Glyco_hydro_11"/>
</dbReference>
<dbReference type="OrthoDB" id="2115822at2759"/>
<evidence type="ECO:0000256" key="8">
    <source>
        <dbReference type="ARBA" id="ARBA00023295"/>
    </source>
</evidence>
<feature type="chain" id="PRO_5012688727" description="Endo-1,4-beta-xylanase" evidence="12">
    <location>
        <begin position="17"/>
        <end position="271"/>
    </location>
</feature>
<evidence type="ECO:0000313" key="15">
    <source>
        <dbReference type="Proteomes" id="UP000193944"/>
    </source>
</evidence>
<evidence type="ECO:0000256" key="10">
    <source>
        <dbReference type="PROSITE-ProRule" id="PRU01097"/>
    </source>
</evidence>
<comment type="catalytic activity">
    <reaction evidence="1 10 11">
        <text>Endohydrolysis of (1-&gt;4)-beta-D-xylosidic linkages in xylans.</text>
        <dbReference type="EC" id="3.2.1.8"/>
    </reaction>
</comment>
<feature type="signal peptide" evidence="12">
    <location>
        <begin position="1"/>
        <end position="16"/>
    </location>
</feature>
<proteinExistence type="inferred from homology"/>
<gene>
    <name evidence="14" type="ORF">BCR32DRAFT_328592</name>
</gene>
<dbReference type="InterPro" id="IPR033123">
    <property type="entry name" value="GH11_dom"/>
</dbReference>
<evidence type="ECO:0000256" key="2">
    <source>
        <dbReference type="ARBA" id="ARBA00004851"/>
    </source>
</evidence>
<dbReference type="PANTHER" id="PTHR46828:SF2">
    <property type="entry name" value="ENDO-1,4-BETA-XYLANASE A-RELATED"/>
    <property type="match status" value="1"/>
</dbReference>
<evidence type="ECO:0000256" key="1">
    <source>
        <dbReference type="ARBA" id="ARBA00000681"/>
    </source>
</evidence>
<dbReference type="AlphaFoldDB" id="A0A1Y1WXM8"/>
<evidence type="ECO:0000256" key="6">
    <source>
        <dbReference type="ARBA" id="ARBA00022801"/>
    </source>
</evidence>
<keyword evidence="9 10" id="KW-0624">Polysaccharide degradation</keyword>
<dbReference type="GO" id="GO:0031176">
    <property type="term" value="F:endo-1,4-beta-xylanase activity"/>
    <property type="evidence" value="ECO:0007669"/>
    <property type="project" value="UniProtKB-UniRule"/>
</dbReference>
<dbReference type="Proteomes" id="UP000193944">
    <property type="component" value="Unassembled WGS sequence"/>
</dbReference>
<comment type="caution">
    <text evidence="14">The sequence shown here is derived from an EMBL/GenBank/DDBJ whole genome shotgun (WGS) entry which is preliminary data.</text>
</comment>
<keyword evidence="6 10" id="KW-0378">Hydrolase</keyword>
<evidence type="ECO:0000256" key="7">
    <source>
        <dbReference type="ARBA" id="ARBA00023277"/>
    </source>
</evidence>
<dbReference type="UniPathway" id="UPA00114"/>
<dbReference type="EC" id="3.2.1.8" evidence="3 10"/>
<evidence type="ECO:0000259" key="13">
    <source>
        <dbReference type="PROSITE" id="PS51761"/>
    </source>
</evidence>
<protein>
    <recommendedName>
        <fullName evidence="3 10">Endo-1,4-beta-xylanase</fullName>
        <ecNumber evidence="3 10">3.2.1.8</ecNumber>
    </recommendedName>
</protein>
<evidence type="ECO:0000256" key="12">
    <source>
        <dbReference type="SAM" id="SignalP"/>
    </source>
</evidence>
<dbReference type="PANTHER" id="PTHR46828">
    <property type="entry name" value="ENDO-1,4-BETA-XYLANASE A-RELATED"/>
    <property type="match status" value="1"/>
</dbReference>
<keyword evidence="5 12" id="KW-0732">Signal</keyword>
<keyword evidence="14" id="KW-0430">Lectin</keyword>
<dbReference type="SUPFAM" id="SSF49899">
    <property type="entry name" value="Concanavalin A-like lectins/glucanases"/>
    <property type="match status" value="1"/>
</dbReference>
<evidence type="ECO:0000313" key="14">
    <source>
        <dbReference type="EMBL" id="ORX78329.1"/>
    </source>
</evidence>
<organism evidence="14 15">
    <name type="scientific">Anaeromyces robustus</name>
    <dbReference type="NCBI Taxonomy" id="1754192"/>
    <lineage>
        <taxon>Eukaryota</taxon>
        <taxon>Fungi</taxon>
        <taxon>Fungi incertae sedis</taxon>
        <taxon>Chytridiomycota</taxon>
        <taxon>Chytridiomycota incertae sedis</taxon>
        <taxon>Neocallimastigomycetes</taxon>
        <taxon>Neocallimastigales</taxon>
        <taxon>Neocallimastigaceae</taxon>
        <taxon>Anaeromyces</taxon>
    </lineage>
</organism>
<reference evidence="14 15" key="1">
    <citation type="submission" date="2016-08" db="EMBL/GenBank/DDBJ databases">
        <title>A Parts List for Fungal Cellulosomes Revealed by Comparative Genomics.</title>
        <authorList>
            <consortium name="DOE Joint Genome Institute"/>
            <person name="Haitjema C.H."/>
            <person name="Gilmore S.P."/>
            <person name="Henske J.K."/>
            <person name="Solomon K.V."/>
            <person name="De Groot R."/>
            <person name="Kuo A."/>
            <person name="Mondo S.J."/>
            <person name="Salamov A.A."/>
            <person name="Labutti K."/>
            <person name="Zhao Z."/>
            <person name="Chiniquy J."/>
            <person name="Barry K."/>
            <person name="Brewer H.M."/>
            <person name="Purvine S.O."/>
            <person name="Wright A.T."/>
            <person name="Boxma B."/>
            <person name="Van Alen T."/>
            <person name="Hackstein J.H."/>
            <person name="Baker S.E."/>
            <person name="Grigoriev I.V."/>
            <person name="O'Malley M.A."/>
        </authorList>
    </citation>
    <scope>NUCLEOTIDE SEQUENCE [LARGE SCALE GENOMIC DNA]</scope>
    <source>
        <strain evidence="14 15">S4</strain>
    </source>
</reference>
<evidence type="ECO:0000256" key="4">
    <source>
        <dbReference type="ARBA" id="ARBA00022651"/>
    </source>
</evidence>
<comment type="similarity">
    <text evidence="10 11">Belongs to the glycosyl hydrolase 11 (cellulase G) family.</text>
</comment>
<dbReference type="InterPro" id="IPR013320">
    <property type="entry name" value="ConA-like_dom_sf"/>
</dbReference>
<dbReference type="GO" id="GO:0030246">
    <property type="term" value="F:carbohydrate binding"/>
    <property type="evidence" value="ECO:0007669"/>
    <property type="project" value="UniProtKB-KW"/>
</dbReference>
<comment type="pathway">
    <text evidence="2 10 11">Glycan degradation; xylan degradation.</text>
</comment>
<feature type="domain" description="GH11" evidence="13">
    <location>
        <begin position="32"/>
        <end position="226"/>
    </location>
</feature>